<sequence>MSCPDCFKGSVHDGKPRGKTFNLYGLDTYVVEPSQGKDAKGIIVVIPDAFGWDFVNCRLLADHYADKSNYKVYLPDFMIGPSAPVSGLEKMHIAMAPGNLLRRGYNLLMALWVFVPFMIRNRFGKTFPIVKRFFEQLRKEEGSTLPVGVAGFCWGGKHAILLAHGHQGEGKTLIDAAFTGHPSALSLPSDFDKITLPVSIAVGDSDSQFPITNVEKMKPILYGKPESARGEIQVYPSAGHGFCVRAAMDTKGMAEQAAVAEDQCIAWFDKQFKKRSQL</sequence>
<reference evidence="1" key="1">
    <citation type="submission" date="2022-08" db="EMBL/GenBank/DDBJ databases">
        <title>Genome Sequence of Fusarium decemcellulare.</title>
        <authorList>
            <person name="Buettner E."/>
        </authorList>
    </citation>
    <scope>NUCLEOTIDE SEQUENCE</scope>
    <source>
        <strain evidence="1">Babe19</strain>
    </source>
</reference>
<protein>
    <submittedName>
        <fullName evidence="1">Uncharacterized protein</fullName>
    </submittedName>
</protein>
<name>A0ACC1SA82_9HYPO</name>
<evidence type="ECO:0000313" key="2">
    <source>
        <dbReference type="Proteomes" id="UP001148629"/>
    </source>
</evidence>
<evidence type="ECO:0000313" key="1">
    <source>
        <dbReference type="EMBL" id="KAJ3535302.1"/>
    </source>
</evidence>
<keyword evidence="2" id="KW-1185">Reference proteome</keyword>
<proteinExistence type="predicted"/>
<accession>A0ACC1SA82</accession>
<dbReference type="Proteomes" id="UP001148629">
    <property type="component" value="Unassembled WGS sequence"/>
</dbReference>
<dbReference type="EMBL" id="JANRMS010000721">
    <property type="protein sequence ID" value="KAJ3535302.1"/>
    <property type="molecule type" value="Genomic_DNA"/>
</dbReference>
<comment type="caution">
    <text evidence="1">The sequence shown here is derived from an EMBL/GenBank/DDBJ whole genome shotgun (WGS) entry which is preliminary data.</text>
</comment>
<organism evidence="1 2">
    <name type="scientific">Fusarium decemcellulare</name>
    <dbReference type="NCBI Taxonomy" id="57161"/>
    <lineage>
        <taxon>Eukaryota</taxon>
        <taxon>Fungi</taxon>
        <taxon>Dikarya</taxon>
        <taxon>Ascomycota</taxon>
        <taxon>Pezizomycotina</taxon>
        <taxon>Sordariomycetes</taxon>
        <taxon>Hypocreomycetidae</taxon>
        <taxon>Hypocreales</taxon>
        <taxon>Nectriaceae</taxon>
        <taxon>Fusarium</taxon>
        <taxon>Fusarium decemcellulare species complex</taxon>
    </lineage>
</organism>
<gene>
    <name evidence="1" type="ORF">NM208_g7192</name>
</gene>